<dbReference type="PROSITE" id="PS51257">
    <property type="entry name" value="PROKAR_LIPOPROTEIN"/>
    <property type="match status" value="1"/>
</dbReference>
<evidence type="ECO:0000313" key="1">
    <source>
        <dbReference type="EMBL" id="MBO0476506.1"/>
    </source>
</evidence>
<proteinExistence type="predicted"/>
<dbReference type="Proteomes" id="UP000664857">
    <property type="component" value="Unassembled WGS sequence"/>
</dbReference>
<organism evidence="1 2">
    <name type="scientific">Candidatus Vagococcus giribetii</name>
    <dbReference type="NCBI Taxonomy" id="2230876"/>
    <lineage>
        <taxon>Bacteria</taxon>
        <taxon>Bacillati</taxon>
        <taxon>Bacillota</taxon>
        <taxon>Bacilli</taxon>
        <taxon>Lactobacillales</taxon>
        <taxon>Enterococcaceae</taxon>
        <taxon>Vagococcus</taxon>
    </lineage>
</organism>
<protein>
    <recommendedName>
        <fullName evidence="3">Lipoprotein</fullName>
    </recommendedName>
</protein>
<reference evidence="1 2" key="1">
    <citation type="submission" date="2021-03" db="EMBL/GenBank/DDBJ databases">
        <title>Enterococcal diversity collection.</title>
        <authorList>
            <person name="Gilmore M.S."/>
            <person name="Schwartzman J."/>
            <person name="Van Tyne D."/>
            <person name="Martin M."/>
            <person name="Earl A.M."/>
            <person name="Manson A.L."/>
            <person name="Straub T."/>
            <person name="Salamzade R."/>
            <person name="Saavedra J."/>
            <person name="Lebreton F."/>
            <person name="Prichula J."/>
            <person name="Schaufler K."/>
            <person name="Gaca A."/>
            <person name="Sgardioli B."/>
            <person name="Wagenaar J."/>
            <person name="Strong T."/>
        </authorList>
    </citation>
    <scope>NUCLEOTIDE SEQUENCE [LARGE SCALE GENOMIC DNA]</scope>
    <source>
        <strain evidence="1 2">DIV0080</strain>
    </source>
</reference>
<dbReference type="EMBL" id="JAFLVX010000015">
    <property type="protein sequence ID" value="MBO0476506.1"/>
    <property type="molecule type" value="Genomic_DNA"/>
</dbReference>
<gene>
    <name evidence="1" type="ORF">DOK76_05450</name>
</gene>
<evidence type="ECO:0000313" key="2">
    <source>
        <dbReference type="Proteomes" id="UP000664857"/>
    </source>
</evidence>
<accession>A0ABS3HRW0</accession>
<keyword evidence="2" id="KW-1185">Reference proteome</keyword>
<evidence type="ECO:0008006" key="3">
    <source>
        <dbReference type="Google" id="ProtNLM"/>
    </source>
</evidence>
<dbReference type="RefSeq" id="WP_206965554.1">
    <property type="nucleotide sequence ID" value="NZ_JAFLVX010000015.1"/>
</dbReference>
<sequence length="164" mass="19094">MRYFSRKSSIILFLLLSLSLLLVACSSPKKNQPKKAHIIQILNNQNSLQQNAVYYFDNGTLTVSLTYAPFRKPNELPNEFEDSDIVKNDMKRYEKEFPNTSLNLDNFSPYFEKTIKKVTLNIDEDKKEVSLTGKDFNKSFKQSETNNNRLIDDVGIEYELKIDH</sequence>
<comment type="caution">
    <text evidence="1">The sequence shown here is derived from an EMBL/GenBank/DDBJ whole genome shotgun (WGS) entry which is preliminary data.</text>
</comment>
<name>A0ABS3HRW0_9ENTE</name>